<dbReference type="EMBL" id="JADINA010000019">
    <property type="protein sequence ID" value="MBO8426193.1"/>
    <property type="molecule type" value="Genomic_DNA"/>
</dbReference>
<keyword evidence="4" id="KW-0274">FAD</keyword>
<dbReference type="EC" id="5.4.99.9" evidence="7"/>
<dbReference type="PANTHER" id="PTHR21197">
    <property type="entry name" value="UDP-GALACTOPYRANOSE MUTASE"/>
    <property type="match status" value="1"/>
</dbReference>
<reference evidence="7" key="1">
    <citation type="submission" date="2020-10" db="EMBL/GenBank/DDBJ databases">
        <authorList>
            <person name="Gilroy R."/>
        </authorList>
    </citation>
    <scope>NUCLEOTIDE SEQUENCE</scope>
    <source>
        <strain evidence="7">17113</strain>
    </source>
</reference>
<dbReference type="InterPro" id="IPR015899">
    <property type="entry name" value="UDP-GalPyranose_mutase_C"/>
</dbReference>
<dbReference type="GO" id="GO:0008767">
    <property type="term" value="F:UDP-galactopyranose mutase activity"/>
    <property type="evidence" value="ECO:0007669"/>
    <property type="project" value="UniProtKB-EC"/>
</dbReference>
<comment type="caution">
    <text evidence="7">The sequence shown here is derived from an EMBL/GenBank/DDBJ whole genome shotgun (WGS) entry which is preliminary data.</text>
</comment>
<dbReference type="AlphaFoldDB" id="A0A9D9DGH1"/>
<comment type="similarity">
    <text evidence="2">Belongs to the UDP-galactopyranose/dTDP-fucopyranose mutase family.</text>
</comment>
<dbReference type="Gene3D" id="3.40.50.720">
    <property type="entry name" value="NAD(P)-binding Rossmann-like Domain"/>
    <property type="match status" value="3"/>
</dbReference>
<gene>
    <name evidence="7" type="primary">glf</name>
    <name evidence="7" type="ORF">IAC61_02585</name>
</gene>
<dbReference type="Proteomes" id="UP000823634">
    <property type="component" value="Unassembled WGS sequence"/>
</dbReference>
<dbReference type="SUPFAM" id="SSF54373">
    <property type="entry name" value="FAD-linked reductases, C-terminal domain"/>
    <property type="match status" value="1"/>
</dbReference>
<dbReference type="Pfam" id="PF13450">
    <property type="entry name" value="NAD_binding_8"/>
    <property type="match status" value="1"/>
</dbReference>
<organism evidence="7 8">
    <name type="scientific">Candidatus Alloenteromonas pullistercoris</name>
    <dbReference type="NCBI Taxonomy" id="2840785"/>
    <lineage>
        <taxon>Bacteria</taxon>
        <taxon>Bacillati</taxon>
        <taxon>Bacillota</taxon>
        <taxon>Bacillota incertae sedis</taxon>
        <taxon>Candidatus Alloenteromonas</taxon>
    </lineage>
</organism>
<protein>
    <submittedName>
        <fullName evidence="7">UDP-galactopyranose mutase</fullName>
        <ecNumber evidence="7">5.4.99.9</ecNumber>
    </submittedName>
</protein>
<dbReference type="SUPFAM" id="SSF51971">
    <property type="entry name" value="Nucleotide-binding domain"/>
    <property type="match status" value="1"/>
</dbReference>
<comment type="cofactor">
    <cofactor evidence="1">
        <name>FAD</name>
        <dbReference type="ChEBI" id="CHEBI:57692"/>
    </cofactor>
</comment>
<keyword evidence="5 7" id="KW-0413">Isomerase</keyword>
<dbReference type="InterPro" id="IPR004379">
    <property type="entry name" value="UDP-GALP_mutase"/>
</dbReference>
<dbReference type="GO" id="GO:0005829">
    <property type="term" value="C:cytosol"/>
    <property type="evidence" value="ECO:0007669"/>
    <property type="project" value="TreeGrafter"/>
</dbReference>
<proteinExistence type="inferred from homology"/>
<dbReference type="Pfam" id="PF03275">
    <property type="entry name" value="GLF"/>
    <property type="match status" value="1"/>
</dbReference>
<reference evidence="7" key="2">
    <citation type="journal article" date="2021" name="PeerJ">
        <title>Extensive microbial diversity within the chicken gut microbiome revealed by metagenomics and culture.</title>
        <authorList>
            <person name="Gilroy R."/>
            <person name="Ravi A."/>
            <person name="Getino M."/>
            <person name="Pursley I."/>
            <person name="Horton D.L."/>
            <person name="Alikhan N.F."/>
            <person name="Baker D."/>
            <person name="Gharbi K."/>
            <person name="Hall N."/>
            <person name="Watson M."/>
            <person name="Adriaenssens E.M."/>
            <person name="Foster-Nyarko E."/>
            <person name="Jarju S."/>
            <person name="Secka A."/>
            <person name="Antonio M."/>
            <person name="Oren A."/>
            <person name="Chaudhuri R.R."/>
            <person name="La Ragione R."/>
            <person name="Hildebrand F."/>
            <person name="Pallen M.J."/>
        </authorList>
    </citation>
    <scope>NUCLEOTIDE SEQUENCE</scope>
    <source>
        <strain evidence="7">17113</strain>
    </source>
</reference>
<sequence>MRKPFDYLVVGSGLSGASFARLALDRGKRVLVIEKRDEIGGNIATKDVMGIPVHEYGPHIFHTDSKRAYDFFCSHVETYPFVNCPLAYYKGSYYHMPFNMNTFHELWGVNTPEEAKERIWEEVAKEGIDEPANLEQQALKMVGRTIFETLVKGYTEKQWGRDCRDLPPSIIKRLPLRFVYDNNYFNDPYQCLPKGGYSKLIDNLLKGAEVRLGVDYLKNRQELSNLAEETVYTGRIDEYFGFRLGHLEYRSLRFETQIKPIPSFQGNPVVNYTDRDVAYTRVCEHKMFDDSLKGLPYTVVTYEYPDSFAEGKIPYYPINDENNSKLAESYKELAKGEKGVYFLGRLANYRYYDMDDTILAAFDLASSLGLL</sequence>
<feature type="domain" description="UDP-galactopyranose mutase C-terminal" evidence="6">
    <location>
        <begin position="150"/>
        <end position="351"/>
    </location>
</feature>
<name>A0A9D9DGH1_9FIRM</name>
<evidence type="ECO:0000259" key="6">
    <source>
        <dbReference type="Pfam" id="PF03275"/>
    </source>
</evidence>
<evidence type="ECO:0000256" key="5">
    <source>
        <dbReference type="ARBA" id="ARBA00023235"/>
    </source>
</evidence>
<evidence type="ECO:0000256" key="4">
    <source>
        <dbReference type="ARBA" id="ARBA00022827"/>
    </source>
</evidence>
<dbReference type="GO" id="GO:0050660">
    <property type="term" value="F:flavin adenine dinucleotide binding"/>
    <property type="evidence" value="ECO:0007669"/>
    <property type="project" value="TreeGrafter"/>
</dbReference>
<evidence type="ECO:0000313" key="7">
    <source>
        <dbReference type="EMBL" id="MBO8426193.1"/>
    </source>
</evidence>
<dbReference type="NCBIfam" id="TIGR00031">
    <property type="entry name" value="UDP-GALP_mutase"/>
    <property type="match status" value="1"/>
</dbReference>
<evidence type="ECO:0000256" key="3">
    <source>
        <dbReference type="ARBA" id="ARBA00022630"/>
    </source>
</evidence>
<evidence type="ECO:0000313" key="8">
    <source>
        <dbReference type="Proteomes" id="UP000823634"/>
    </source>
</evidence>
<evidence type="ECO:0000256" key="2">
    <source>
        <dbReference type="ARBA" id="ARBA00009321"/>
    </source>
</evidence>
<accession>A0A9D9DGH1</accession>
<dbReference type="PANTHER" id="PTHR21197:SF0">
    <property type="entry name" value="UDP-GALACTOPYRANOSE MUTASE"/>
    <property type="match status" value="1"/>
</dbReference>
<keyword evidence="3" id="KW-0285">Flavoprotein</keyword>
<evidence type="ECO:0000256" key="1">
    <source>
        <dbReference type="ARBA" id="ARBA00001974"/>
    </source>
</evidence>